<dbReference type="EMBL" id="NPDT01000001">
    <property type="protein sequence ID" value="PJZ66574.1"/>
    <property type="molecule type" value="Genomic_DNA"/>
</dbReference>
<dbReference type="AlphaFoldDB" id="A0A2M9ZDW8"/>
<protein>
    <submittedName>
        <fullName evidence="1">Uncharacterized protein</fullName>
    </submittedName>
</protein>
<proteinExistence type="predicted"/>
<gene>
    <name evidence="1" type="ORF">CH371_00195</name>
</gene>
<accession>A0A2M9ZDW8</accession>
<comment type="caution">
    <text evidence="1">The sequence shown here is derived from an EMBL/GenBank/DDBJ whole genome shotgun (WGS) entry which is preliminary data.</text>
</comment>
<dbReference type="Proteomes" id="UP000231912">
    <property type="component" value="Unassembled WGS sequence"/>
</dbReference>
<reference evidence="1 2" key="1">
    <citation type="submission" date="2017-07" db="EMBL/GenBank/DDBJ databases">
        <title>Leptospira spp. isolated from tropical soils.</title>
        <authorList>
            <person name="Thibeaux R."/>
            <person name="Iraola G."/>
            <person name="Ferres I."/>
            <person name="Bierque E."/>
            <person name="Girault D."/>
            <person name="Soupe-Gilbert M.-E."/>
            <person name="Picardeau M."/>
            <person name="Goarant C."/>
        </authorList>
    </citation>
    <scope>NUCLEOTIDE SEQUENCE [LARGE SCALE GENOMIC DNA]</scope>
    <source>
        <strain evidence="1 2">FH2-C-A2</strain>
    </source>
</reference>
<evidence type="ECO:0000313" key="2">
    <source>
        <dbReference type="Proteomes" id="UP000231912"/>
    </source>
</evidence>
<evidence type="ECO:0000313" key="1">
    <source>
        <dbReference type="EMBL" id="PJZ66574.1"/>
    </source>
</evidence>
<organism evidence="1 2">
    <name type="scientific">Leptospira wolffii</name>
    <dbReference type="NCBI Taxonomy" id="409998"/>
    <lineage>
        <taxon>Bacteria</taxon>
        <taxon>Pseudomonadati</taxon>
        <taxon>Spirochaetota</taxon>
        <taxon>Spirochaetia</taxon>
        <taxon>Leptospirales</taxon>
        <taxon>Leptospiraceae</taxon>
        <taxon>Leptospira</taxon>
    </lineage>
</organism>
<sequence>MWIFPPWKGTNPKANLSRRTRPLSTIGNDLFSDHTDQRLDFEKTTVNNGTEASLWVPHQT</sequence>
<name>A0A2M9ZDW8_9LEPT</name>